<dbReference type="RefSeq" id="WP_126476363.1">
    <property type="nucleotide sequence ID" value="NZ_RXWV01000003.1"/>
</dbReference>
<protein>
    <submittedName>
        <fullName evidence="1">Uncharacterized protein</fullName>
    </submittedName>
</protein>
<evidence type="ECO:0000313" key="2">
    <source>
        <dbReference type="Proteomes" id="UP000274792"/>
    </source>
</evidence>
<accession>A0AAJ4SM56</accession>
<reference evidence="1 2" key="1">
    <citation type="submission" date="2018-10" db="EMBL/GenBank/DDBJ databases">
        <title>A collection Staphylococci species genome sequencing.</title>
        <authorList>
            <person name="Cole K."/>
        </authorList>
    </citation>
    <scope>NUCLEOTIDE SEQUENCE [LARGE SCALE GENOMIC DNA]</scope>
    <source>
        <strain evidence="2">NCTC 12218</strain>
    </source>
</reference>
<proteinExistence type="predicted"/>
<dbReference type="InterPro" id="IPR001387">
    <property type="entry name" value="Cro/C1-type_HTH"/>
</dbReference>
<name>A0AAJ4SM56_MAMSC</name>
<organism evidence="1 2">
    <name type="scientific">Mammaliicoccus sciuri</name>
    <name type="common">Staphylococcus sciuri</name>
    <dbReference type="NCBI Taxonomy" id="1296"/>
    <lineage>
        <taxon>Bacteria</taxon>
        <taxon>Bacillati</taxon>
        <taxon>Bacillota</taxon>
        <taxon>Bacilli</taxon>
        <taxon>Bacillales</taxon>
        <taxon>Staphylococcaceae</taxon>
        <taxon>Mammaliicoccus</taxon>
    </lineage>
</organism>
<dbReference type="SUPFAM" id="SSF47413">
    <property type="entry name" value="lambda repressor-like DNA-binding domains"/>
    <property type="match status" value="1"/>
</dbReference>
<dbReference type="GO" id="GO:0003677">
    <property type="term" value="F:DNA binding"/>
    <property type="evidence" value="ECO:0007669"/>
    <property type="project" value="InterPro"/>
</dbReference>
<dbReference type="EMBL" id="RXWV01000003">
    <property type="protein sequence ID" value="RTX75401.1"/>
    <property type="molecule type" value="Genomic_DNA"/>
</dbReference>
<dbReference type="InterPro" id="IPR010982">
    <property type="entry name" value="Lambda_DNA-bd_dom_sf"/>
</dbReference>
<sequence length="79" mass="9117">MIKVAKYRRFIGVTQRDMAKYLGVSVQSYRNKEKGKTPFKDSEKVLIKEKLIANGFVKISIDEIFFDNEVAKSSEILEV</sequence>
<gene>
    <name evidence="1" type="ORF">CD117_00625</name>
</gene>
<dbReference type="Gene3D" id="1.10.260.40">
    <property type="entry name" value="lambda repressor-like DNA-binding domains"/>
    <property type="match status" value="1"/>
</dbReference>
<dbReference type="AlphaFoldDB" id="A0AAJ4SM56"/>
<evidence type="ECO:0000313" key="1">
    <source>
        <dbReference type="EMBL" id="RTX75401.1"/>
    </source>
</evidence>
<comment type="caution">
    <text evidence="1">The sequence shown here is derived from an EMBL/GenBank/DDBJ whole genome shotgun (WGS) entry which is preliminary data.</text>
</comment>
<dbReference type="CDD" id="cd00093">
    <property type="entry name" value="HTH_XRE"/>
    <property type="match status" value="1"/>
</dbReference>
<dbReference type="Proteomes" id="UP000274792">
    <property type="component" value="Unassembled WGS sequence"/>
</dbReference>